<evidence type="ECO:0000256" key="8">
    <source>
        <dbReference type="ARBA" id="ARBA00022801"/>
    </source>
</evidence>
<dbReference type="PROSITE" id="PS51533">
    <property type="entry name" value="ADD"/>
    <property type="match status" value="1"/>
</dbReference>
<dbReference type="InterPro" id="IPR049730">
    <property type="entry name" value="SNF2/RAD54-like_C"/>
</dbReference>
<dbReference type="InterPro" id="IPR025766">
    <property type="entry name" value="ADD"/>
</dbReference>
<feature type="region of interest" description="Disordered" evidence="16">
    <location>
        <begin position="837"/>
        <end position="868"/>
    </location>
</feature>
<dbReference type="InterPro" id="IPR027417">
    <property type="entry name" value="P-loop_NTPase"/>
</dbReference>
<dbReference type="Proteomes" id="UP000050792">
    <property type="component" value="Unassembled WGS sequence"/>
</dbReference>
<dbReference type="GO" id="GO:0010468">
    <property type="term" value="P:regulation of gene expression"/>
    <property type="evidence" value="ECO:0007669"/>
    <property type="project" value="UniProtKB-ARBA"/>
</dbReference>
<dbReference type="PROSITE" id="PS51192">
    <property type="entry name" value="HELICASE_ATP_BIND_1"/>
    <property type="match status" value="1"/>
</dbReference>
<evidence type="ECO:0000259" key="19">
    <source>
        <dbReference type="PROSITE" id="PS51533"/>
    </source>
</evidence>
<evidence type="ECO:0000256" key="11">
    <source>
        <dbReference type="ARBA" id="ARBA00022840"/>
    </source>
</evidence>
<feature type="region of interest" description="Disordered" evidence="16">
    <location>
        <begin position="1517"/>
        <end position="1599"/>
    </location>
</feature>
<organism evidence="20 21">
    <name type="scientific">Schistosoma rodhaini</name>
    <dbReference type="NCBI Taxonomy" id="6188"/>
    <lineage>
        <taxon>Eukaryota</taxon>
        <taxon>Metazoa</taxon>
        <taxon>Spiralia</taxon>
        <taxon>Lophotrochozoa</taxon>
        <taxon>Platyhelminthes</taxon>
        <taxon>Trematoda</taxon>
        <taxon>Digenea</taxon>
        <taxon>Strigeidida</taxon>
        <taxon>Schistosomatoidea</taxon>
        <taxon>Schistosomatidae</taxon>
        <taxon>Schistosoma</taxon>
    </lineage>
</organism>
<keyword evidence="11" id="KW-0067">ATP-binding</keyword>
<evidence type="ECO:0000313" key="21">
    <source>
        <dbReference type="WBParaSite" id="SRDH1_74970.1"/>
    </source>
</evidence>
<evidence type="ECO:0000256" key="5">
    <source>
        <dbReference type="ARBA" id="ARBA00022723"/>
    </source>
</evidence>
<dbReference type="Pfam" id="PF00176">
    <property type="entry name" value="SNF2-rel_dom"/>
    <property type="match status" value="1"/>
</dbReference>
<keyword evidence="20" id="KW-1185">Reference proteome</keyword>
<keyword evidence="14" id="KW-0539">Nucleus</keyword>
<dbReference type="GO" id="GO:0008270">
    <property type="term" value="F:zinc ion binding"/>
    <property type="evidence" value="ECO:0007669"/>
    <property type="project" value="UniProtKB-KW"/>
</dbReference>
<sequence>MRKKPSAVKYQADEDKGTSELCSNVPDECDAIHSDADSDVVQISPLFLIDSSGRPILQDGTPVIEPEIVDSASETHKRRGKTGNNYSSKICASFSPGVMDFVKCTACCCKIQPFSAPFSVHPLLKVILCKRCTMYCKSQNFAKDDAGKDDNCKWCSDGGDLVCCDTCSFAICKKCIKQNLGRTYLRNIESLDESDTWSCFVCDPTPIKTLQDNCSKIVAKVEEYESIRKRRSTKAQETWRSRSKGQYGESNCNDVPELSSNYTNLNNPDTTEGLISSSNIFHSPSNNILNKNTAFQLSDMSSNGINVNEFDKCDKVNIPTAITNHNSSVTLESVDLQSIFNQISSVNEVNVKTALRASQRCLDIFAKDIRRLENNLMRNPPQMDLDKIAQSFQGIYRFHLFTRLGNLVARMQEEEDFITNTSRNKQIIQSHSVGVLPQLSNVSIPKPIPSISNDVTIDLTKEDNSTEAVSTPEVSTPKTASFNCSSTPIHSQQSAPVTTGFHDNKNNDNYVTNIIIITTTTTTTATTTTTTNPTTTNTTNPTTTTNNNNNNNKSVKHKLDDMGMKPETDNGKRRKLDLIKESTIINHQDKLPRGQSSEEQDLEKEMHNLESICAKSINLSFTEQSTVDERNCAQSDPSARVQKRTIQNTENRNANQRINRTKTSNRNPVDFEDDSWSIEDNLDSSQNNVDATFDGSESNDLAGDDTTASDVNNSRQNQLEMKTNDYLHNLNARDNLLKSSSDDDDDDNDDVGIVDSNAKVVTDENNKNSTSNSITKLVDDHDNNNNASSNHNLSSNKSNDLHGNVSLCMNLEQNITPSDPIICLTRLTKSVVNENVNSCESRPNKTTLLLDNSDEGSESEFNSNSKDAANFLSSTNRTKRIRHLLSSSESDENNIGSTVDAVDNAGNVNDIDNNNDDDDDNDDNDDDDDDDNDDNDDNDDDCESEQSASSSSKSSIQQIRSRKVKQNRTTQSRIRKSQRLSSMKPTSRLSDNDDDVSDHKKVKDVKKKTQGTDSSADEMDNIKPRHKSYNTKRRRRLRKAKSDDSDDNAEEEHLQDNKGKETINEEIIDDALDAKGRKKIRKIFTANRLSETTKAAEACEQERRRRLAERQKMYNEFIVQDGEGINAVTTKLTLDPGDPVIEVHPDIVKYLKPHQVEAVRFLWDCTIESVEHQTSQGEPSPSTGSGAILAHCMGLGKTLSVISFLHTLLRYPEHVHIRTCLIICPVNTLLNWKHEWDIWLPEAEPVDVFELASKNSNRLKLDIVKHWHKSGGVLLIGYDMFRNFIMTLMKRTRSKDVRNTISSALLDPGPDIVVCDEGHLMKNSKSHITKAVSQIRTMKRVVLTGTPLQNNLNEYHTMVDFVKPNLLGTLKEFNNRFGNPIKNGQHSNSTPRDVNIMKKRAHILYKTLDGCVQRKDYSVLTKYLPPRYEYVIMCRLTKVQQELYRYFLENHSNLNSNNTLSNNNNTSTNQDETNHRKKLFMIQQILYRISTHPHALRIHETKEARKMLLMDEDSFIDDSANSSEESSDDSSSSDDSDENANRKNDEIDVDIESRKSLNIINSNNNNDNNTVRPRRGHRPMTRQESRNHTVIIDSEDDSESVIDVGECQKPWWYMFYKDEYDWQIDVGAKMDVLFNILKRCSDIGDKVIMFSHSLISLDLVERFLAEINRQWSVYQDQMSNEKGDDNVESSQNPEVLNRPDLSAYFSDIGHNTWIRGLDYERMDGSMNVNVRKDLQTRFNSTSNTRLRLFIISTKAGGLGINLVSANRLILLDASWNPSHDIQSIFRSYRFGQSKPVYIYRLIAKGTIEEKIYDRQVTKQSLSLRVIDELQIGRHFSDSDLQELFTFEPDIWNPNGNDKRPTPILPKDRLLADMLTEYPHLIVTYHNHDSLLEHREDEGLTESERQEAWREFEEEKRLGISLAQHQRLLLQQEWIAQHQQQFQQQQQHQFQLQQRLVLPNIVNTNFRFSMIPPLNNEQTIVINDDNNNNSNIHLFPTSAFTDNTVNISNTGMHVISNNSSSIPVTKSTENTVTITNVGSGSTEDMQTVLPQAIRSSVSNNSVGSSLITTNPSRSQARYVASPITNMLSNPYGAMYSEVRRHVILKDPSLASNPEKLDKVTMNRLLNALTTPVLVSSNDARNQNTTFSLRNKTSQAYPQSKN</sequence>
<feature type="compositionally biased region" description="Basic residues" evidence="16">
    <location>
        <begin position="1024"/>
        <end position="1039"/>
    </location>
</feature>
<evidence type="ECO:0000256" key="15">
    <source>
        <dbReference type="ARBA" id="ARBA00031106"/>
    </source>
</evidence>
<feature type="domain" description="Helicase ATP-binding" evidence="17">
    <location>
        <begin position="1178"/>
        <end position="1365"/>
    </location>
</feature>
<feature type="compositionally biased region" description="Basic and acidic residues" evidence="16">
    <location>
        <begin position="1539"/>
        <end position="1555"/>
    </location>
</feature>
<feature type="compositionally biased region" description="Polar residues" evidence="16">
    <location>
        <begin position="466"/>
        <end position="497"/>
    </location>
</feature>
<feature type="compositionally biased region" description="Low complexity" evidence="16">
    <location>
        <begin position="945"/>
        <end position="959"/>
    </location>
</feature>
<dbReference type="CDD" id="cd11726">
    <property type="entry name" value="ADDz_ATRX"/>
    <property type="match status" value="1"/>
</dbReference>
<keyword evidence="7" id="KW-0863">Zinc-finger</keyword>
<dbReference type="InterPro" id="IPR001650">
    <property type="entry name" value="Helicase_C-like"/>
</dbReference>
<dbReference type="Pfam" id="PF00271">
    <property type="entry name" value="Helicase_C"/>
    <property type="match status" value="1"/>
</dbReference>
<evidence type="ECO:0000256" key="3">
    <source>
        <dbReference type="ARBA" id="ARBA00007025"/>
    </source>
</evidence>
<feature type="region of interest" description="Disordered" evidence="16">
    <location>
        <begin position="231"/>
        <end position="253"/>
    </location>
</feature>
<dbReference type="Gene3D" id="1.20.120.850">
    <property type="entry name" value="SWI2/SNF2 ATPases, N-terminal domain"/>
    <property type="match status" value="2"/>
</dbReference>
<evidence type="ECO:0000256" key="6">
    <source>
        <dbReference type="ARBA" id="ARBA00022741"/>
    </source>
</evidence>
<keyword evidence="12" id="KW-0779">Telomere</keyword>
<feature type="region of interest" description="Disordered" evidence="16">
    <location>
        <begin position="628"/>
        <end position="717"/>
    </location>
</feature>
<feature type="compositionally biased region" description="Polar residues" evidence="16">
    <location>
        <begin position="885"/>
        <end position="897"/>
    </location>
</feature>
<dbReference type="PANTHER" id="PTHR45797:SF3">
    <property type="entry name" value="TRANSCRIPTIONAL REGULATOR ATRX HOMOLOG"/>
    <property type="match status" value="1"/>
</dbReference>
<keyword evidence="13" id="KW-0238">DNA-binding</keyword>
<keyword evidence="9" id="KW-0347">Helicase</keyword>
<evidence type="ECO:0000256" key="16">
    <source>
        <dbReference type="SAM" id="MobiDB-lite"/>
    </source>
</evidence>
<feature type="compositionally biased region" description="Basic residues" evidence="16">
    <location>
        <begin position="1000"/>
        <end position="1009"/>
    </location>
</feature>
<feature type="compositionally biased region" description="Acidic residues" evidence="16">
    <location>
        <begin position="1525"/>
        <end position="1538"/>
    </location>
</feature>
<evidence type="ECO:0000256" key="10">
    <source>
        <dbReference type="ARBA" id="ARBA00022833"/>
    </source>
</evidence>
<feature type="region of interest" description="Disordered" evidence="16">
    <location>
        <begin position="737"/>
        <end position="799"/>
    </location>
</feature>
<feature type="compositionally biased region" description="Acidic residues" evidence="16">
    <location>
        <begin position="913"/>
        <end position="944"/>
    </location>
</feature>
<dbReference type="InterPro" id="IPR041430">
    <property type="entry name" value="ADD_ATRX"/>
</dbReference>
<feature type="compositionally biased region" description="Low complexity" evidence="16">
    <location>
        <begin position="1454"/>
        <end position="1469"/>
    </location>
</feature>
<keyword evidence="5" id="KW-0479">Metal-binding</keyword>
<dbReference type="GO" id="GO:0016887">
    <property type="term" value="F:ATP hydrolysis activity"/>
    <property type="evidence" value="ECO:0007669"/>
    <property type="project" value="InterPro"/>
</dbReference>
<name>A0AA85G1Z1_9TREM</name>
<feature type="compositionally biased region" description="Acidic residues" evidence="16">
    <location>
        <begin position="742"/>
        <end position="752"/>
    </location>
</feature>
<feature type="compositionally biased region" description="Low complexity" evidence="16">
    <location>
        <begin position="1558"/>
        <end position="1569"/>
    </location>
</feature>
<proteinExistence type="inferred from homology"/>
<evidence type="ECO:0000259" key="18">
    <source>
        <dbReference type="PROSITE" id="PS51194"/>
    </source>
</evidence>
<keyword evidence="6" id="KW-0547">Nucleotide-binding</keyword>
<dbReference type="PROSITE" id="PS51194">
    <property type="entry name" value="HELICASE_CTER"/>
    <property type="match status" value="1"/>
</dbReference>
<dbReference type="InterPro" id="IPR011011">
    <property type="entry name" value="Znf_FYVE_PHD"/>
</dbReference>
<evidence type="ECO:0000256" key="2">
    <source>
        <dbReference type="ARBA" id="ARBA00004574"/>
    </source>
</evidence>
<accession>A0AA85G1Z1</accession>
<feature type="compositionally biased region" description="Acidic residues" evidence="16">
    <location>
        <begin position="670"/>
        <end position="682"/>
    </location>
</feature>
<evidence type="ECO:0000256" key="13">
    <source>
        <dbReference type="ARBA" id="ARBA00023125"/>
    </source>
</evidence>
<feature type="compositionally biased region" description="Basic and acidic residues" evidence="16">
    <location>
        <begin position="557"/>
        <end position="580"/>
    </location>
</feature>
<feature type="domain" description="PHD-type" evidence="19">
    <location>
        <begin position="92"/>
        <end position="230"/>
    </location>
</feature>
<evidence type="ECO:0000256" key="9">
    <source>
        <dbReference type="ARBA" id="ARBA00022806"/>
    </source>
</evidence>
<protein>
    <recommendedName>
        <fullName evidence="15">ATP-dependent helicase ATRX</fullName>
    </recommendedName>
</protein>
<evidence type="ECO:0000256" key="7">
    <source>
        <dbReference type="ARBA" id="ARBA00022771"/>
    </source>
</evidence>
<comment type="similarity">
    <text evidence="3">Belongs to the SNF2/RAD54 helicase family.</text>
</comment>
<dbReference type="PANTHER" id="PTHR45797">
    <property type="entry name" value="RAD54-LIKE"/>
    <property type="match status" value="1"/>
</dbReference>
<dbReference type="Gene3D" id="3.30.40.10">
    <property type="entry name" value="Zinc/RING finger domain, C3HC4 (zinc finger)"/>
    <property type="match status" value="1"/>
</dbReference>
<feature type="region of interest" description="Disordered" evidence="16">
    <location>
        <begin position="525"/>
        <end position="602"/>
    </location>
</feature>
<dbReference type="Gene3D" id="3.40.50.300">
    <property type="entry name" value="P-loop containing nucleotide triphosphate hydrolases"/>
    <property type="match status" value="3"/>
</dbReference>
<feature type="region of interest" description="Disordered" evidence="16">
    <location>
        <begin position="885"/>
        <end position="1060"/>
    </location>
</feature>
<evidence type="ECO:0000256" key="14">
    <source>
        <dbReference type="ARBA" id="ARBA00023242"/>
    </source>
</evidence>
<reference evidence="21" key="2">
    <citation type="submission" date="2023-11" db="UniProtKB">
        <authorList>
            <consortium name="WormBaseParasite"/>
        </authorList>
    </citation>
    <scope>IDENTIFICATION</scope>
</reference>
<dbReference type="InterPro" id="IPR038718">
    <property type="entry name" value="SNF2-like_sf"/>
</dbReference>
<dbReference type="GO" id="GO:0005634">
    <property type="term" value="C:nucleus"/>
    <property type="evidence" value="ECO:0007669"/>
    <property type="project" value="UniProtKB-SubCell"/>
</dbReference>
<feature type="compositionally biased region" description="Polar residues" evidence="16">
    <location>
        <begin position="979"/>
        <end position="989"/>
    </location>
</feature>
<evidence type="ECO:0000256" key="1">
    <source>
        <dbReference type="ARBA" id="ARBA00004123"/>
    </source>
</evidence>
<dbReference type="GO" id="GO:0000781">
    <property type="term" value="C:chromosome, telomeric region"/>
    <property type="evidence" value="ECO:0007669"/>
    <property type="project" value="UniProtKB-SubCell"/>
</dbReference>
<feature type="compositionally biased region" description="Low complexity" evidence="16">
    <location>
        <begin position="784"/>
        <end position="799"/>
    </location>
</feature>
<feature type="compositionally biased region" description="Polar residues" evidence="16">
    <location>
        <begin position="683"/>
        <end position="699"/>
    </location>
</feature>
<dbReference type="SMART" id="SM00487">
    <property type="entry name" value="DEXDc"/>
    <property type="match status" value="1"/>
</dbReference>
<feature type="compositionally biased region" description="Low complexity" evidence="16">
    <location>
        <begin position="767"/>
        <end position="776"/>
    </location>
</feature>
<dbReference type="WBParaSite" id="SRDH1_74970.1">
    <property type="protein sequence ID" value="SRDH1_74970.1"/>
    <property type="gene ID" value="SRDH1_74970"/>
</dbReference>
<evidence type="ECO:0000256" key="4">
    <source>
        <dbReference type="ARBA" id="ARBA00022454"/>
    </source>
</evidence>
<dbReference type="GO" id="GO:0003677">
    <property type="term" value="F:DNA binding"/>
    <property type="evidence" value="ECO:0007669"/>
    <property type="project" value="UniProtKB-KW"/>
</dbReference>
<evidence type="ECO:0000256" key="12">
    <source>
        <dbReference type="ARBA" id="ARBA00022895"/>
    </source>
</evidence>
<dbReference type="SUPFAM" id="SSF57903">
    <property type="entry name" value="FYVE/PHD zinc finger"/>
    <property type="match status" value="1"/>
</dbReference>
<evidence type="ECO:0000259" key="17">
    <source>
        <dbReference type="PROSITE" id="PS51192"/>
    </source>
</evidence>
<feature type="domain" description="Helicase C-terminal" evidence="18">
    <location>
        <begin position="1635"/>
        <end position="1837"/>
    </location>
</feature>
<dbReference type="SMART" id="SM00490">
    <property type="entry name" value="HELICc"/>
    <property type="match status" value="1"/>
</dbReference>
<feature type="region of interest" description="Disordered" evidence="16">
    <location>
        <begin position="1454"/>
        <end position="1473"/>
    </location>
</feature>
<feature type="region of interest" description="Disordered" evidence="16">
    <location>
        <begin position="463"/>
        <end position="501"/>
    </location>
</feature>
<dbReference type="CDD" id="cd18007">
    <property type="entry name" value="DEXHc_ATRX-like"/>
    <property type="match status" value="1"/>
</dbReference>
<dbReference type="GO" id="GO:0004386">
    <property type="term" value="F:helicase activity"/>
    <property type="evidence" value="ECO:0007669"/>
    <property type="project" value="UniProtKB-KW"/>
</dbReference>
<feature type="compositionally biased region" description="Polar residues" evidence="16">
    <location>
        <begin position="644"/>
        <end position="667"/>
    </location>
</feature>
<dbReference type="InterPro" id="IPR013083">
    <property type="entry name" value="Znf_RING/FYVE/PHD"/>
</dbReference>
<keyword evidence="8" id="KW-0378">Hydrolase</keyword>
<keyword evidence="4" id="KW-0158">Chromosome</keyword>
<reference evidence="20" key="1">
    <citation type="submission" date="2022-06" db="EMBL/GenBank/DDBJ databases">
        <authorList>
            <person name="Berger JAMES D."/>
            <person name="Berger JAMES D."/>
        </authorList>
    </citation>
    <scope>NUCLEOTIDE SEQUENCE [LARGE SCALE GENOMIC DNA]</scope>
</reference>
<dbReference type="Gene3D" id="3.40.50.10810">
    <property type="entry name" value="Tandem AAA-ATPase domain"/>
    <property type="match status" value="1"/>
</dbReference>
<keyword evidence="10" id="KW-0862">Zinc</keyword>
<feature type="compositionally biased region" description="Polar residues" evidence="16">
    <location>
        <begin position="859"/>
        <end position="868"/>
    </location>
</feature>
<feature type="compositionally biased region" description="Polar residues" evidence="16">
    <location>
        <begin position="706"/>
        <end position="717"/>
    </location>
</feature>
<dbReference type="InterPro" id="IPR044574">
    <property type="entry name" value="ARIP4-like"/>
</dbReference>
<dbReference type="CDD" id="cd18793">
    <property type="entry name" value="SF2_C_SNF"/>
    <property type="match status" value="1"/>
</dbReference>
<dbReference type="SUPFAM" id="SSF52540">
    <property type="entry name" value="P-loop containing nucleoside triphosphate hydrolases"/>
    <property type="match status" value="2"/>
</dbReference>
<feature type="compositionally biased region" description="Polar residues" evidence="16">
    <location>
        <begin position="837"/>
        <end position="850"/>
    </location>
</feature>
<feature type="compositionally biased region" description="Low complexity" evidence="16">
    <location>
        <begin position="525"/>
        <end position="552"/>
    </location>
</feature>
<dbReference type="GO" id="GO:0005524">
    <property type="term" value="F:ATP binding"/>
    <property type="evidence" value="ECO:0007669"/>
    <property type="project" value="UniProtKB-KW"/>
</dbReference>
<feature type="compositionally biased region" description="Basic and acidic residues" evidence="16">
    <location>
        <begin position="1051"/>
        <end position="1060"/>
    </location>
</feature>
<comment type="subcellular location">
    <subcellularLocation>
        <location evidence="2">Chromosome</location>
        <location evidence="2">Telomere</location>
    </subcellularLocation>
    <subcellularLocation>
        <location evidence="1">Nucleus</location>
    </subcellularLocation>
</comment>
<dbReference type="Pfam" id="PF17981">
    <property type="entry name" value="ADD_ATRX"/>
    <property type="match status" value="1"/>
</dbReference>
<dbReference type="InterPro" id="IPR014001">
    <property type="entry name" value="Helicase_ATP-bd"/>
</dbReference>
<dbReference type="InterPro" id="IPR000330">
    <property type="entry name" value="SNF2_N"/>
</dbReference>
<evidence type="ECO:0000313" key="20">
    <source>
        <dbReference type="Proteomes" id="UP000050792"/>
    </source>
</evidence>